<dbReference type="Pfam" id="PF01532">
    <property type="entry name" value="Glyco_hydro_47"/>
    <property type="match status" value="1"/>
</dbReference>
<dbReference type="EC" id="3.2.1.-" evidence="6"/>
<evidence type="ECO:0000313" key="9">
    <source>
        <dbReference type="EMBL" id="PJF18923.1"/>
    </source>
</evidence>
<dbReference type="GO" id="GO:0004571">
    <property type="term" value="F:mannosyl-oligosaccharide 1,2-alpha-mannosidase activity"/>
    <property type="evidence" value="ECO:0007669"/>
    <property type="project" value="InterPro"/>
</dbReference>
<dbReference type="PRINTS" id="PR00747">
    <property type="entry name" value="GLYHDRLASE47"/>
</dbReference>
<keyword evidence="10" id="KW-1185">Reference proteome</keyword>
<dbReference type="GO" id="GO:0000139">
    <property type="term" value="C:Golgi membrane"/>
    <property type="evidence" value="ECO:0007669"/>
    <property type="project" value="TreeGrafter"/>
</dbReference>
<dbReference type="GO" id="GO:0036503">
    <property type="term" value="P:ERAD pathway"/>
    <property type="evidence" value="ECO:0007669"/>
    <property type="project" value="UniProtKB-ARBA"/>
</dbReference>
<keyword evidence="4 6" id="KW-0378">Hydrolase</keyword>
<feature type="compositionally biased region" description="Basic and acidic residues" evidence="7">
    <location>
        <begin position="73"/>
        <end position="102"/>
    </location>
</feature>
<dbReference type="GO" id="GO:0005975">
    <property type="term" value="P:carbohydrate metabolic process"/>
    <property type="evidence" value="ECO:0007669"/>
    <property type="project" value="InterPro"/>
</dbReference>
<evidence type="ECO:0000256" key="5">
    <source>
        <dbReference type="ARBA" id="ARBA00023157"/>
    </source>
</evidence>
<comment type="cofactor">
    <cofactor evidence="1">
        <name>Ca(2+)</name>
        <dbReference type="ChEBI" id="CHEBI:29108"/>
    </cofactor>
</comment>
<dbReference type="InterPro" id="IPR036026">
    <property type="entry name" value="Seven-hairpin_glycosidases"/>
</dbReference>
<gene>
    <name evidence="9" type="ORF">PSACC_01273</name>
</gene>
<keyword evidence="5" id="KW-1015">Disulfide bond</keyword>
<dbReference type="STRING" id="1246581.A0A2H9TME3"/>
<dbReference type="AlphaFoldDB" id="A0A2H9TME3"/>
<dbReference type="GO" id="GO:0005783">
    <property type="term" value="C:endoplasmic reticulum"/>
    <property type="evidence" value="ECO:0007669"/>
    <property type="project" value="TreeGrafter"/>
</dbReference>
<dbReference type="EMBL" id="MTSL01000095">
    <property type="protein sequence ID" value="PJF18923.1"/>
    <property type="molecule type" value="Genomic_DNA"/>
</dbReference>
<dbReference type="PANTHER" id="PTHR11742:SF6">
    <property type="entry name" value="MANNOSYL-OLIGOSACCHARIDE ALPHA-1,2-MANNOSIDASE IA-RELATED"/>
    <property type="match status" value="1"/>
</dbReference>
<sequence>MVVSAFCFSAARFRRLVILLAVMLSVSYIYVSIFGRVEIDERTIIRIKDGMREGFIRGASSVGLAPVGGRYGTADHDDNPAIRKKPPVRESRTEPEKPKELEIPDEDFTGDKFEPGMELTKNMMRHAWDGYRKYAWGEDEVAPIRKGPIGFLGPQSLLVSIIDSLDTLMIMRMDAEYVEARDYLFSQLTFDKPMNVSLFECNIRILGGLLSAFALTGDGRYVTKAFDLGQRFMFNFNDLEVFPDNQLNLMAHTNKYGSIDVSPEKVLFLAQVGTFSLEFAYLSDVLNDPVYKKRALDIVEKISQMKTTLEGLYPASLHPNVVEQRDDCNCIFGALIL</sequence>
<dbReference type="PANTHER" id="PTHR11742">
    <property type="entry name" value="MANNOSYL-OLIGOSACCHARIDE ALPHA-1,2-MANNOSIDASE-RELATED"/>
    <property type="match status" value="1"/>
</dbReference>
<dbReference type="GO" id="GO:0005509">
    <property type="term" value="F:calcium ion binding"/>
    <property type="evidence" value="ECO:0007669"/>
    <property type="project" value="InterPro"/>
</dbReference>
<accession>A0A2H9TME3</accession>
<proteinExistence type="inferred from homology"/>
<dbReference type="OrthoDB" id="8118055at2759"/>
<feature type="transmembrane region" description="Helical" evidence="8">
    <location>
        <begin position="16"/>
        <end position="35"/>
    </location>
</feature>
<organism evidence="9 10">
    <name type="scientific">Paramicrosporidium saccamoebae</name>
    <dbReference type="NCBI Taxonomy" id="1246581"/>
    <lineage>
        <taxon>Eukaryota</taxon>
        <taxon>Fungi</taxon>
        <taxon>Fungi incertae sedis</taxon>
        <taxon>Cryptomycota</taxon>
        <taxon>Cryptomycota incertae sedis</taxon>
        <taxon>Paramicrosporidium</taxon>
    </lineage>
</organism>
<evidence type="ECO:0000256" key="7">
    <source>
        <dbReference type="SAM" id="MobiDB-lite"/>
    </source>
</evidence>
<keyword evidence="8" id="KW-0812">Transmembrane</keyword>
<comment type="pathway">
    <text evidence="2">Protein modification; protein glycosylation.</text>
</comment>
<dbReference type="InterPro" id="IPR001382">
    <property type="entry name" value="Glyco_hydro_47"/>
</dbReference>
<evidence type="ECO:0000256" key="1">
    <source>
        <dbReference type="ARBA" id="ARBA00001913"/>
    </source>
</evidence>
<protein>
    <recommendedName>
        <fullName evidence="6">alpha-1,2-Mannosidase</fullName>
        <ecNumber evidence="6">3.2.1.-</ecNumber>
    </recommendedName>
</protein>
<keyword evidence="8" id="KW-1133">Transmembrane helix</keyword>
<dbReference type="InterPro" id="IPR012341">
    <property type="entry name" value="6hp_glycosidase-like_sf"/>
</dbReference>
<keyword evidence="6" id="KW-0326">Glycosidase</keyword>
<comment type="similarity">
    <text evidence="3 6">Belongs to the glycosyl hydrolase 47 family.</text>
</comment>
<evidence type="ECO:0000256" key="3">
    <source>
        <dbReference type="ARBA" id="ARBA00007658"/>
    </source>
</evidence>
<reference evidence="9 10" key="1">
    <citation type="submission" date="2016-10" db="EMBL/GenBank/DDBJ databases">
        <title>The genome of Paramicrosporidium saccamoebae is the missing link in understanding Cryptomycota and Microsporidia evolution.</title>
        <authorList>
            <person name="Quandt C.A."/>
            <person name="Beaudet D."/>
            <person name="Corsaro D."/>
            <person name="Michel R."/>
            <person name="Corradi N."/>
            <person name="James T."/>
        </authorList>
    </citation>
    <scope>NUCLEOTIDE SEQUENCE [LARGE SCALE GENOMIC DNA]</scope>
    <source>
        <strain evidence="9 10">KSL3</strain>
    </source>
</reference>
<name>A0A2H9TME3_9FUNG</name>
<evidence type="ECO:0000256" key="4">
    <source>
        <dbReference type="ARBA" id="ARBA00022801"/>
    </source>
</evidence>
<keyword evidence="8" id="KW-0472">Membrane</keyword>
<evidence type="ECO:0000256" key="8">
    <source>
        <dbReference type="SAM" id="Phobius"/>
    </source>
</evidence>
<evidence type="ECO:0000256" key="6">
    <source>
        <dbReference type="RuleBase" id="RU361193"/>
    </source>
</evidence>
<evidence type="ECO:0000256" key="2">
    <source>
        <dbReference type="ARBA" id="ARBA00004922"/>
    </source>
</evidence>
<dbReference type="SUPFAM" id="SSF48225">
    <property type="entry name" value="Seven-hairpin glycosidases"/>
    <property type="match status" value="1"/>
</dbReference>
<dbReference type="InterPro" id="IPR050749">
    <property type="entry name" value="Glycosyl_Hydrolase_47"/>
</dbReference>
<dbReference type="Proteomes" id="UP000240830">
    <property type="component" value="Unassembled WGS sequence"/>
</dbReference>
<evidence type="ECO:0000313" key="10">
    <source>
        <dbReference type="Proteomes" id="UP000240830"/>
    </source>
</evidence>
<comment type="caution">
    <text evidence="9">The sequence shown here is derived from an EMBL/GenBank/DDBJ whole genome shotgun (WGS) entry which is preliminary data.</text>
</comment>
<feature type="region of interest" description="Disordered" evidence="7">
    <location>
        <begin position="70"/>
        <end position="107"/>
    </location>
</feature>
<dbReference type="Gene3D" id="1.50.10.10">
    <property type="match status" value="1"/>
</dbReference>